<evidence type="ECO:0008006" key="2">
    <source>
        <dbReference type="Google" id="ProtNLM"/>
    </source>
</evidence>
<dbReference type="Gene3D" id="3.40.50.2000">
    <property type="entry name" value="Glycogen Phosphorylase B"/>
    <property type="match status" value="1"/>
</dbReference>
<gene>
    <name evidence="1" type="ORF">SDC9_84600</name>
</gene>
<dbReference type="GO" id="GO:0016757">
    <property type="term" value="F:glycosyltransferase activity"/>
    <property type="evidence" value="ECO:0007669"/>
    <property type="project" value="TreeGrafter"/>
</dbReference>
<name>A0A644ZCF8_9ZZZZ</name>
<evidence type="ECO:0000313" key="1">
    <source>
        <dbReference type="EMBL" id="MPM37978.1"/>
    </source>
</evidence>
<dbReference type="Pfam" id="PF13528">
    <property type="entry name" value="Glyco_trans_1_3"/>
    <property type="match status" value="1"/>
</dbReference>
<dbReference type="PANTHER" id="PTHR21015:SF22">
    <property type="entry name" value="GLYCOSYLTRANSFERASE"/>
    <property type="match status" value="1"/>
</dbReference>
<organism evidence="1">
    <name type="scientific">bioreactor metagenome</name>
    <dbReference type="NCBI Taxonomy" id="1076179"/>
    <lineage>
        <taxon>unclassified sequences</taxon>
        <taxon>metagenomes</taxon>
        <taxon>ecological metagenomes</taxon>
    </lineage>
</organism>
<reference evidence="1" key="1">
    <citation type="submission" date="2019-08" db="EMBL/GenBank/DDBJ databases">
        <authorList>
            <person name="Kucharzyk K."/>
            <person name="Murdoch R.W."/>
            <person name="Higgins S."/>
            <person name="Loffler F."/>
        </authorList>
    </citation>
    <scope>NUCLEOTIDE SEQUENCE</scope>
</reference>
<dbReference type="SUPFAM" id="SSF53756">
    <property type="entry name" value="UDP-Glycosyltransferase/glycogen phosphorylase"/>
    <property type="match status" value="1"/>
</dbReference>
<comment type="caution">
    <text evidence="1">The sequence shown here is derived from an EMBL/GenBank/DDBJ whole genome shotgun (WGS) entry which is preliminary data.</text>
</comment>
<dbReference type="EMBL" id="VSSQ01008130">
    <property type="protein sequence ID" value="MPM37978.1"/>
    <property type="molecule type" value="Genomic_DNA"/>
</dbReference>
<protein>
    <recommendedName>
        <fullName evidence="2">Glycosyltransferase</fullName>
    </recommendedName>
</protein>
<dbReference type="PANTHER" id="PTHR21015">
    <property type="entry name" value="UDP-N-ACETYLGLUCOSAMINE--N-ACETYLMURAMYL-(PENTAPEPTIDE) PYROPHOSPHORYL-UNDECAPRENOL N-ACETYLGLUCOSAMINE TRANSFERASE 1"/>
    <property type="match status" value="1"/>
</dbReference>
<dbReference type="AlphaFoldDB" id="A0A644ZCF8"/>
<sequence>MKFLFTVQGEGRGHFTQSLSLASILRKHGHEVMAVLVGKDDSRQIPRFYLDKIDAPVFDFRSPNFTALYKQKRPNLVLSVIGNFSQSLIFRKSILFVRSKIEEYRPDAVINFYEMITGVVFRTYRLDKKLNIKLISIAHQYMLLNPKYKTTNEQDIKFYFLRMITRVTCRCSSKILALSFRDMPGCSEKNLVVVPPLLRQEVFENEPTDGDYVHGYMINTGYFEEVLDWHTKNPHIPLRFFWDKKDADDVTVIDENLILYRINDELFLKSMAGCMAYSTTSGFESVCEALYYRKPILMIPVHVEQEFNAYDASLSGAGISSGKFKLNKLLNFIPHYRPDENFRDWVHQAEERFIKEICESN</sequence>
<accession>A0A644ZCF8</accession>
<proteinExistence type="predicted"/>